<dbReference type="RefSeq" id="WP_095133343.1">
    <property type="nucleotide sequence ID" value="NZ_NIBG01000007.1"/>
</dbReference>
<dbReference type="AlphaFoldDB" id="A0A267MJ58"/>
<accession>A0A267MJ58</accession>
<dbReference type="PANTHER" id="PTHR31649:SF1">
    <property type="entry name" value="FARNESOIC ACID O-METHYL TRANSFERASE DOMAIN-CONTAINING PROTEIN"/>
    <property type="match status" value="1"/>
</dbReference>
<evidence type="ECO:0000313" key="2">
    <source>
        <dbReference type="Proteomes" id="UP000216024"/>
    </source>
</evidence>
<dbReference type="SMART" id="SM00696">
    <property type="entry name" value="DM9"/>
    <property type="match status" value="1"/>
</dbReference>
<comment type="caution">
    <text evidence="1">The sequence shown here is derived from an EMBL/GenBank/DDBJ whole genome shotgun (WGS) entry which is preliminary data.</text>
</comment>
<keyword evidence="2" id="KW-1185">Reference proteome</keyword>
<evidence type="ECO:0000313" key="1">
    <source>
        <dbReference type="EMBL" id="PAB59452.1"/>
    </source>
</evidence>
<reference evidence="1 2" key="1">
    <citation type="submission" date="2017-06" db="EMBL/GenBank/DDBJ databases">
        <title>Draft genome sequence of anaerobic fermentative bacterium Anaeromicrobium sediminis DY2726D isolated from West Pacific Ocean sediments.</title>
        <authorList>
            <person name="Zeng X."/>
        </authorList>
    </citation>
    <scope>NUCLEOTIDE SEQUENCE [LARGE SCALE GENOMIC DNA]</scope>
    <source>
        <strain evidence="1 2">DY2726D</strain>
    </source>
</reference>
<dbReference type="EMBL" id="NIBG01000007">
    <property type="protein sequence ID" value="PAB59452.1"/>
    <property type="molecule type" value="Genomic_DNA"/>
</dbReference>
<sequence length="69" mass="7445">MKWVAMSDGTIPDGALKFGYEADGTPLYVARAYYAGGLHLGKVRPGFEGALIPYAGTEVVVKFYEVLCI</sequence>
<dbReference type="OrthoDB" id="458118at2"/>
<proteinExistence type="predicted"/>
<dbReference type="Pfam" id="PF11901">
    <property type="entry name" value="DM9"/>
    <property type="match status" value="1"/>
</dbReference>
<organism evidence="1 2">
    <name type="scientific">Anaeromicrobium sediminis</name>
    <dbReference type="NCBI Taxonomy" id="1478221"/>
    <lineage>
        <taxon>Bacteria</taxon>
        <taxon>Bacillati</taxon>
        <taxon>Bacillota</taxon>
        <taxon>Clostridia</taxon>
        <taxon>Peptostreptococcales</taxon>
        <taxon>Thermotaleaceae</taxon>
        <taxon>Anaeromicrobium</taxon>
    </lineage>
</organism>
<name>A0A267MJ58_9FIRM</name>
<protein>
    <submittedName>
        <fullName evidence="1">Uncharacterized protein</fullName>
    </submittedName>
</protein>
<dbReference type="Proteomes" id="UP000216024">
    <property type="component" value="Unassembled WGS sequence"/>
</dbReference>
<dbReference type="PANTHER" id="PTHR31649">
    <property type="entry name" value="AGAP009604-PA"/>
    <property type="match status" value="1"/>
</dbReference>
<dbReference type="InterPro" id="IPR006616">
    <property type="entry name" value="DM9_repeat"/>
</dbReference>
<gene>
    <name evidence="1" type="ORF">CCE28_09555</name>
</gene>